<evidence type="ECO:0000256" key="5">
    <source>
        <dbReference type="SAM" id="MobiDB-lite"/>
    </source>
</evidence>
<dbReference type="SUPFAM" id="SSF101288">
    <property type="entry name" value="L27 domain"/>
    <property type="match status" value="1"/>
</dbReference>
<evidence type="ECO:0000259" key="7">
    <source>
        <dbReference type="PROSITE" id="PS51022"/>
    </source>
</evidence>
<feature type="region of interest" description="Disordered" evidence="5">
    <location>
        <begin position="1306"/>
        <end position="1342"/>
    </location>
</feature>
<comment type="subcellular location">
    <subcellularLocation>
        <location evidence="1">Membrane</location>
    </subcellularLocation>
</comment>
<keyword evidence="2" id="KW-0597">Phosphoprotein</keyword>
<accession>A0A9Q1C8D1</accession>
<feature type="region of interest" description="Disordered" evidence="5">
    <location>
        <begin position="570"/>
        <end position="604"/>
    </location>
</feature>
<dbReference type="CDD" id="cd06667">
    <property type="entry name" value="PDZ2_MUPP1-like"/>
    <property type="match status" value="1"/>
</dbReference>
<feature type="compositionally biased region" description="Basic and acidic residues" evidence="5">
    <location>
        <begin position="570"/>
        <end position="589"/>
    </location>
</feature>
<feature type="domain" description="PDZ" evidence="6">
    <location>
        <begin position="1656"/>
        <end position="1739"/>
    </location>
</feature>
<evidence type="ECO:0000256" key="3">
    <source>
        <dbReference type="ARBA" id="ARBA00022737"/>
    </source>
</evidence>
<proteinExistence type="predicted"/>
<organism evidence="8 9">
    <name type="scientific">Holothuria leucospilota</name>
    <name type="common">Black long sea cucumber</name>
    <name type="synonym">Mertensiothuria leucospilota</name>
    <dbReference type="NCBI Taxonomy" id="206669"/>
    <lineage>
        <taxon>Eukaryota</taxon>
        <taxon>Metazoa</taxon>
        <taxon>Echinodermata</taxon>
        <taxon>Eleutherozoa</taxon>
        <taxon>Echinozoa</taxon>
        <taxon>Holothuroidea</taxon>
        <taxon>Aspidochirotacea</taxon>
        <taxon>Aspidochirotida</taxon>
        <taxon>Holothuriidae</taxon>
        <taxon>Holothuria</taxon>
    </lineage>
</organism>
<feature type="domain" description="PDZ" evidence="6">
    <location>
        <begin position="688"/>
        <end position="779"/>
    </location>
</feature>
<dbReference type="CDD" id="cd06671">
    <property type="entry name" value="PDZ7_MUPP1-PD6_PATJ-like"/>
    <property type="match status" value="1"/>
</dbReference>
<feature type="compositionally biased region" description="Acidic residues" evidence="5">
    <location>
        <begin position="627"/>
        <end position="637"/>
    </location>
</feature>
<evidence type="ECO:0000256" key="2">
    <source>
        <dbReference type="ARBA" id="ARBA00022553"/>
    </source>
</evidence>
<evidence type="ECO:0000256" key="1">
    <source>
        <dbReference type="ARBA" id="ARBA00004370"/>
    </source>
</evidence>
<feature type="compositionally biased region" description="Basic and acidic residues" evidence="5">
    <location>
        <begin position="1309"/>
        <end position="1324"/>
    </location>
</feature>
<gene>
    <name evidence="8" type="ORF">HOLleu_14506</name>
</gene>
<feature type="compositionally biased region" description="Acidic residues" evidence="5">
    <location>
        <begin position="1885"/>
        <end position="1900"/>
    </location>
</feature>
<dbReference type="SMART" id="SM00228">
    <property type="entry name" value="PDZ"/>
    <property type="match status" value="12"/>
</dbReference>
<dbReference type="Gene3D" id="2.30.42.10">
    <property type="match status" value="12"/>
</dbReference>
<dbReference type="CDD" id="cd06669">
    <property type="entry name" value="PDZ5_MUPP1-like"/>
    <property type="match status" value="1"/>
</dbReference>
<comment type="caution">
    <text evidence="8">The sequence shown here is derived from an EMBL/GenBank/DDBJ whole genome shotgun (WGS) entry which is preliminary data.</text>
</comment>
<evidence type="ECO:0000313" key="9">
    <source>
        <dbReference type="Proteomes" id="UP001152320"/>
    </source>
</evidence>
<feature type="domain" description="PDZ" evidence="6">
    <location>
        <begin position="160"/>
        <end position="247"/>
    </location>
</feature>
<dbReference type="InterPro" id="IPR036034">
    <property type="entry name" value="PDZ_sf"/>
</dbReference>
<keyword evidence="9" id="KW-1185">Reference proteome</keyword>
<reference evidence="8" key="1">
    <citation type="submission" date="2021-10" db="EMBL/GenBank/DDBJ databases">
        <title>Tropical sea cucumber genome reveals ecological adaptation and Cuvierian tubules defense mechanism.</title>
        <authorList>
            <person name="Chen T."/>
        </authorList>
    </citation>
    <scope>NUCLEOTIDE SEQUENCE</scope>
    <source>
        <strain evidence="8">Nanhai2018</strain>
        <tissue evidence="8">Muscle</tissue>
    </source>
</reference>
<feature type="region of interest" description="Disordered" evidence="5">
    <location>
        <begin position="388"/>
        <end position="427"/>
    </location>
</feature>
<dbReference type="PANTHER" id="PTHR19964:SF92">
    <property type="entry name" value="PATJ HOMOLOG"/>
    <property type="match status" value="1"/>
</dbReference>
<feature type="compositionally biased region" description="Acidic residues" evidence="5">
    <location>
        <begin position="590"/>
        <end position="602"/>
    </location>
</feature>
<feature type="domain" description="PDZ" evidence="6">
    <location>
        <begin position="1503"/>
        <end position="1587"/>
    </location>
</feature>
<dbReference type="Gene3D" id="1.10.287.650">
    <property type="entry name" value="L27 domain"/>
    <property type="match status" value="1"/>
</dbReference>
<dbReference type="GO" id="GO:0016020">
    <property type="term" value="C:membrane"/>
    <property type="evidence" value="ECO:0007669"/>
    <property type="project" value="UniProtKB-SubCell"/>
</dbReference>
<feature type="domain" description="PDZ" evidence="6">
    <location>
        <begin position="1908"/>
        <end position="1992"/>
    </location>
</feature>
<feature type="domain" description="PDZ" evidence="6">
    <location>
        <begin position="1069"/>
        <end position="1136"/>
    </location>
</feature>
<keyword evidence="3" id="KW-0677">Repeat</keyword>
<feature type="domain" description="PDZ" evidence="6">
    <location>
        <begin position="873"/>
        <end position="951"/>
    </location>
</feature>
<feature type="domain" description="L27" evidence="7">
    <location>
        <begin position="3"/>
        <end position="63"/>
    </location>
</feature>
<dbReference type="EMBL" id="JAIZAY010000006">
    <property type="protein sequence ID" value="KAJ8040270.1"/>
    <property type="molecule type" value="Genomic_DNA"/>
</dbReference>
<dbReference type="InterPro" id="IPR001478">
    <property type="entry name" value="PDZ"/>
</dbReference>
<evidence type="ECO:0000259" key="6">
    <source>
        <dbReference type="PROSITE" id="PS50106"/>
    </source>
</evidence>
<protein>
    <submittedName>
        <fullName evidence="8">Multiple PDZ domain protein</fullName>
    </submittedName>
</protein>
<sequence length="1992" mass="213816">MAVVADTQQAVAILHGIQGRLQDSGDIALSQQVAVMIKLLDSPSFKQLLNLQQAIRQLKEHIGATPPGKQAEFDFSPEGELVLPHEEEDLEEKARPESPGANHPFAFVNTTFEPDEETITPTKAHDAASAPTLPVGGRPKRISLNDEGLVDLAFKRDLIAVDLTKPASGGLGFTVVGLNSLSHGDLGIFIQKIQPDGVAARDGRLRESDQILAINDQILHTGVSHREAIDMLHKIQGEVYLIVARGDIDLPAPPEVSPANTQAQQLQNQSVQPNDVAADGGIDEVDSESLETEEFVPEIMTIDLTNDGSGLGFGIVGVHNTGIVVKTIVKGGVADRDGRLESGDIILQIGDTRLEGMNSTQVARVLRQSGNNVQLTVIKKGIGVPSQQLKLAPPEEPKVAEPKVETVEKETVQTEEAAPSPLPTSPPPDAAVLTSSVELDIFEVDLQKTSQGLGLSIAGFEENRPDGVEAGIFVKGIADGSAAALSQKINVGDQIIEVDGQPVNGFGNRQAVELLRRTGSLVHLKLARRKRRKKSTGEAVIIPPKIPEVAAKSETKAPETVLTEVAKKEEVKEVKEEEKVEVEEKTEEKETAEEKEDEEEEKVVEMERPIEAAASAALLASVVLDDRQDEEAEEERQEDVRVQPPSPEPPRAKLTLPSQEPSYVGVMSRKDPAVQIALWQGTLGPMVTVLVSDVEKKGSLGIVLEGRVDIDENGQEIQPRHYISTVVPDGPVGKQGLLEPGDELLEVNGIRLYGRNHHEVVDILRSLPPKVCLVCGRHSEPPTVIEADSPTQTEAVHEEVVPEQVLAVEATAPSVEEPEIQIHTAVDDEKAPNLDDTPTIGSGDSISLQSDTQSAVSHESLMGVSVWSDQVQLVTLIKGDQGLGFSILDYQDPLKPDCNVILIRSLVEGGIAEQDGRLIPGDRLMSVNDINLENATLETAVDAVRGAPRGVVKIGVAKPLPSSIIEEQREALAQQAKEEEEKRLSMVQDVPVVAMKASVAHAAAPAEKTNPPDLIANGPPQPAPRKSLSSSPPPEPNRPPPSLPAISPASVSRKRRPLNVELPESLEKTLVIKKTNSALGVTVSADKANGAIITIILPGGCIKADGTLKVGDYITAVNGDSTRNMSNTNVRSLLRKCFLGGSEISLRYISAADADAYRAQLAEVNPADDSSSQDSSEEMWEDIRVVNVYREHGKSLGISILGGRVGQGQLIEGIFIKHVLEDSPAGRTGDLKTGDRILEVNDCDLRDATHDQAVAIIKNAPNPVKFKVQSLSPELQPSYQLKSKVAQIMLMDMDQPFQAKMIKTGSMDDLDKSDSDDVDADTKETSSSSAPSVPSDSDSEDEYGYSKKIITERYKHLPGEYLILDVEKSKSSLGLSLAGNKDTNIMSVFVVGINPTSPAAEDGRIMVGDELIEINGIKVYGHNHREASMIIGDLPEGEIKLVIRRRNEALNELAVDYVETTPVNQVPAALRKPSGIVLDLTDGGHLEEESTETDLTSFPNVHKITLNKGTTGLGFFIYEKKDEKGRPGIFVKEVSPGGAAGQEGTLQVDDQILAVNDLQLIGLTKMSAISVLKGTHGLVELTVSSAKLPESSDNPYLFISKSLEEALDEDIEFEEVPMSPTLLEDVQQELQSPMEDPLELDTSPLTIPILQKTQTSIIIDRGSNSLGLKIAGGSDTDIPSIIIDDVIEGGAAAKDGRLKPGDQILAINGIQLDNVTHSEALHIFRDVPPLVPMIVFRVESDAASSETWQELVIDLEKKKDQGLGLSIVGRKNDRGVFISDIVIGGTAFRDGRLMRGDRLLAVDGTDVVNASKDDVAPLLRNVVGKVLLKVGRLTAEVSKPDSAVARPSLDQVASAKSGSLKDDSLLSDLINDPQLGTGGGGSGYSEDEGEDDEEEEEDVVDRDTRIQTVHLDRGPDGLGFSIVGGAGSPHGDLPIYIKTVFDRGAAASSGVLKRGDQIVEVNGQNLEGTSHKEAVNILKQVRGKVVLKIISR</sequence>
<feature type="compositionally biased region" description="Pro residues" evidence="5">
    <location>
        <begin position="1031"/>
        <end position="1043"/>
    </location>
</feature>
<feature type="compositionally biased region" description="Low complexity" evidence="5">
    <location>
        <begin position="1326"/>
        <end position="1336"/>
    </location>
</feature>
<dbReference type="Pfam" id="PF00595">
    <property type="entry name" value="PDZ"/>
    <property type="match status" value="12"/>
</dbReference>
<name>A0A9Q1C8D1_HOLLE</name>
<dbReference type="InterPro" id="IPR036892">
    <property type="entry name" value="L27_dom_sf"/>
</dbReference>
<feature type="domain" description="PDZ" evidence="6">
    <location>
        <begin position="443"/>
        <end position="530"/>
    </location>
</feature>
<feature type="domain" description="PDZ" evidence="6">
    <location>
        <begin position="1363"/>
        <end position="1431"/>
    </location>
</feature>
<dbReference type="PROSITE" id="PS51022">
    <property type="entry name" value="L27"/>
    <property type="match status" value="1"/>
</dbReference>
<feature type="compositionally biased region" description="Basic and acidic residues" evidence="5">
    <location>
        <begin position="393"/>
        <end position="412"/>
    </location>
</feature>
<keyword evidence="4" id="KW-0472">Membrane</keyword>
<dbReference type="Proteomes" id="UP001152320">
    <property type="component" value="Chromosome 6"/>
</dbReference>
<evidence type="ECO:0000313" key="8">
    <source>
        <dbReference type="EMBL" id="KAJ8040270.1"/>
    </source>
</evidence>
<feature type="domain" description="PDZ" evidence="6">
    <location>
        <begin position="1185"/>
        <end position="1272"/>
    </location>
</feature>
<dbReference type="PROSITE" id="PS50106">
    <property type="entry name" value="PDZ"/>
    <property type="match status" value="12"/>
</dbReference>
<dbReference type="SUPFAM" id="SSF50156">
    <property type="entry name" value="PDZ domain-like"/>
    <property type="match status" value="12"/>
</dbReference>
<feature type="domain" description="PDZ" evidence="6">
    <location>
        <begin position="1752"/>
        <end position="1834"/>
    </location>
</feature>
<feature type="region of interest" description="Disordered" evidence="5">
    <location>
        <begin position="1003"/>
        <end position="1056"/>
    </location>
</feature>
<dbReference type="OrthoDB" id="6022711at2759"/>
<feature type="domain" description="PDZ" evidence="6">
    <location>
        <begin position="301"/>
        <end position="381"/>
    </location>
</feature>
<dbReference type="InterPro" id="IPR004172">
    <property type="entry name" value="L27_dom"/>
</dbReference>
<dbReference type="FunFam" id="2.30.42.10:FF:000070">
    <property type="entry name" value="Multiple PDZ domain protein"/>
    <property type="match status" value="1"/>
</dbReference>
<evidence type="ECO:0000256" key="4">
    <source>
        <dbReference type="ARBA" id="ARBA00023136"/>
    </source>
</evidence>
<feature type="region of interest" description="Disordered" evidence="5">
    <location>
        <begin position="627"/>
        <end position="656"/>
    </location>
</feature>
<dbReference type="PANTHER" id="PTHR19964">
    <property type="entry name" value="MULTIPLE PDZ DOMAIN PROTEIN"/>
    <property type="match status" value="1"/>
</dbReference>
<dbReference type="InterPro" id="IPR051342">
    <property type="entry name" value="PDZ_scaffold"/>
</dbReference>
<feature type="region of interest" description="Disordered" evidence="5">
    <location>
        <begin position="1871"/>
        <end position="1902"/>
    </location>
</feature>
<dbReference type="CDD" id="cd06676">
    <property type="entry name" value="PDZ13_MUPP1-like"/>
    <property type="match status" value="1"/>
</dbReference>